<dbReference type="Proteomes" id="UP000000268">
    <property type="component" value="Plasmid pREB3"/>
</dbReference>
<geneLocation type="plasmid" evidence="1 2">
    <name>pREB3</name>
</geneLocation>
<keyword evidence="2" id="KW-1185">Reference proteome</keyword>
<name>A8ZML1_ACAM1</name>
<dbReference type="RefSeq" id="WP_012167388.1">
    <property type="nucleotide sequence ID" value="NC_009928.1"/>
</dbReference>
<reference evidence="1 2" key="1">
    <citation type="journal article" date="2008" name="Proc. Natl. Acad. Sci. U.S.A.">
        <title>Niche adaptation and genome expansion in the chlorophyll d-producing cyanobacterium Acaryochloris marina.</title>
        <authorList>
            <person name="Swingley W.D."/>
            <person name="Chen M."/>
            <person name="Cheung P.C."/>
            <person name="Conrad A.L."/>
            <person name="Dejesa L.C."/>
            <person name="Hao J."/>
            <person name="Honchak B.M."/>
            <person name="Karbach L.E."/>
            <person name="Kurdoglu A."/>
            <person name="Lahiri S."/>
            <person name="Mastrian S.D."/>
            <person name="Miyashita H."/>
            <person name="Page L."/>
            <person name="Ramakrishna P."/>
            <person name="Satoh S."/>
            <person name="Sattley W.M."/>
            <person name="Shimada Y."/>
            <person name="Taylor H.L."/>
            <person name="Tomo T."/>
            <person name="Tsuchiya T."/>
            <person name="Wang Z.T."/>
            <person name="Raymond J."/>
            <person name="Mimuro M."/>
            <person name="Blankenship R.E."/>
            <person name="Touchman J.W."/>
        </authorList>
    </citation>
    <scope>NUCLEOTIDE SEQUENCE [LARGE SCALE GENOMIC DNA]</scope>
    <source>
        <strain evidence="2">MBIC 11017</strain>
        <plasmid evidence="2">Plasmid pREB3</plasmid>
    </source>
</reference>
<dbReference type="AlphaFoldDB" id="A8ZML1"/>
<proteinExistence type="predicted"/>
<evidence type="ECO:0000313" key="1">
    <source>
        <dbReference type="EMBL" id="ABW32422.1"/>
    </source>
</evidence>
<dbReference type="OrthoDB" id="554848at2"/>
<dbReference type="EMBL" id="CP000840">
    <property type="protein sequence ID" value="ABW32422.1"/>
    <property type="molecule type" value="Genomic_DNA"/>
</dbReference>
<organism evidence="1 2">
    <name type="scientific">Acaryochloris marina (strain MBIC 11017)</name>
    <dbReference type="NCBI Taxonomy" id="329726"/>
    <lineage>
        <taxon>Bacteria</taxon>
        <taxon>Bacillati</taxon>
        <taxon>Cyanobacteriota</taxon>
        <taxon>Cyanophyceae</taxon>
        <taxon>Acaryochloridales</taxon>
        <taxon>Acaryochloridaceae</taxon>
        <taxon>Acaryochloris</taxon>
    </lineage>
</organism>
<evidence type="ECO:0000313" key="2">
    <source>
        <dbReference type="Proteomes" id="UP000000268"/>
    </source>
</evidence>
<dbReference type="KEGG" id="amr:AM1_C0114"/>
<dbReference type="HOGENOM" id="CLU_1451495_0_0_3"/>
<sequence length="186" mass="21951">MILVDWQKLAKINELKEYFEADFIGFQERIEYHILALENIDAKELDKLALLRVLEVTNGCTQWGFRRKDQYCLSVEKTRECMNTVMGFILSKKIDLPSGESIYFAKSTEQLMDEVRELYHNAFKKHHARSEREFYARSTAIFLVCGYKRLEVAMQVVNKEFVSLFTKHYLDKGQKYITPYIEAIVP</sequence>
<accession>A8ZML1</accession>
<protein>
    <submittedName>
        <fullName evidence="1">Uncharacterized protein</fullName>
    </submittedName>
</protein>
<gene>
    <name evidence="1" type="ordered locus">AM1_C0114</name>
</gene>
<keyword evidence="1" id="KW-0614">Plasmid</keyword>